<accession>A0ABD6QLH7</accession>
<organism evidence="1 2">
    <name type="scientific">Mycolicibacterium fortuitum</name>
    <name type="common">Mycobacterium fortuitum</name>
    <dbReference type="NCBI Taxonomy" id="1766"/>
    <lineage>
        <taxon>Bacteria</taxon>
        <taxon>Bacillati</taxon>
        <taxon>Actinomycetota</taxon>
        <taxon>Actinomycetes</taxon>
        <taxon>Mycobacteriales</taxon>
        <taxon>Mycobacteriaceae</taxon>
        <taxon>Mycolicibacterium</taxon>
    </lineage>
</organism>
<gene>
    <name evidence="1" type="ORF">A5742_27535</name>
</gene>
<evidence type="ECO:0000313" key="2">
    <source>
        <dbReference type="Proteomes" id="UP000187001"/>
    </source>
</evidence>
<reference evidence="1 2" key="1">
    <citation type="submission" date="2016-07" db="EMBL/GenBank/DDBJ databases">
        <authorList>
            <person name="Sutton G."/>
            <person name="Brinkac L."/>
            <person name="Sanka R."/>
            <person name="Adams M."/>
            <person name="Lau E."/>
            <person name="Kumar A."/>
            <person name="Macaden R."/>
        </authorList>
    </citation>
    <scope>NUCLEOTIDE SEQUENCE [LARGE SCALE GENOMIC DNA]</scope>
    <source>
        <strain evidence="1 2">GA-0871</strain>
    </source>
</reference>
<protein>
    <submittedName>
        <fullName evidence="1">Uncharacterized protein</fullName>
    </submittedName>
</protein>
<proteinExistence type="predicted"/>
<dbReference type="EMBL" id="MBER01000071">
    <property type="protein sequence ID" value="OMC44727.1"/>
    <property type="molecule type" value="Genomic_DNA"/>
</dbReference>
<dbReference type="AlphaFoldDB" id="A0ABD6QLH7"/>
<evidence type="ECO:0000313" key="1">
    <source>
        <dbReference type="EMBL" id="OMC44727.1"/>
    </source>
</evidence>
<name>A0ABD6QLH7_MYCFO</name>
<sequence>MSDPAIEAAQRAWASNEALDGIDYSPGEGGFWTPDAMEAAAREALKPIRDEMDELYVRAKHLESQMLAADDAASASRFANELAGLRWAYNILFPHVYADEYPHTANHV</sequence>
<dbReference type="RefSeq" id="WP_076205451.1">
    <property type="nucleotide sequence ID" value="NZ_MBER01000071.1"/>
</dbReference>
<comment type="caution">
    <text evidence="1">The sequence shown here is derived from an EMBL/GenBank/DDBJ whole genome shotgun (WGS) entry which is preliminary data.</text>
</comment>
<dbReference type="Proteomes" id="UP000187001">
    <property type="component" value="Unassembled WGS sequence"/>
</dbReference>